<dbReference type="PROSITE" id="PS51257">
    <property type="entry name" value="PROKAR_LIPOPROTEIN"/>
    <property type="match status" value="1"/>
</dbReference>
<dbReference type="SUPFAM" id="SSF53032">
    <property type="entry name" value="tRNA-intron endonuclease catalytic domain-like"/>
    <property type="match status" value="1"/>
</dbReference>
<evidence type="ECO:0000313" key="4">
    <source>
        <dbReference type="EMBL" id="KPP60642.1"/>
    </source>
</evidence>
<protein>
    <submittedName>
        <fullName evidence="4">tRNA-splicing endonuclease subunit Sen15-like</fullName>
    </submittedName>
</protein>
<keyword evidence="2" id="KW-0819">tRNA processing</keyword>
<proteinExistence type="inferred from homology"/>
<evidence type="ECO:0000259" key="3">
    <source>
        <dbReference type="Pfam" id="PF09631"/>
    </source>
</evidence>
<dbReference type="PANTHER" id="PTHR28582">
    <property type="entry name" value="TRNA-SPLICING ENDONUCLEASE SUBUNIT SEN15"/>
    <property type="match status" value="1"/>
</dbReference>
<dbReference type="InterPro" id="IPR011856">
    <property type="entry name" value="tRNA_endonuc-like_dom_sf"/>
</dbReference>
<dbReference type="Proteomes" id="UP000034805">
    <property type="component" value="Unassembled WGS sequence"/>
</dbReference>
<dbReference type="GO" id="GO:0005634">
    <property type="term" value="C:nucleus"/>
    <property type="evidence" value="ECO:0007669"/>
    <property type="project" value="UniProtKB-ARBA"/>
</dbReference>
<evidence type="ECO:0000256" key="2">
    <source>
        <dbReference type="ARBA" id="ARBA00022694"/>
    </source>
</evidence>
<evidence type="ECO:0000313" key="5">
    <source>
        <dbReference type="Proteomes" id="UP000034805"/>
    </source>
</evidence>
<dbReference type="AlphaFoldDB" id="A0A0P7TI76"/>
<dbReference type="Pfam" id="PF09631">
    <property type="entry name" value="Sen15"/>
    <property type="match status" value="1"/>
</dbReference>
<dbReference type="PANTHER" id="PTHR28582:SF1">
    <property type="entry name" value="TRNA-SPLICING ENDONUCLEASE SUBUNIT SEN15"/>
    <property type="match status" value="1"/>
</dbReference>
<gene>
    <name evidence="4" type="ORF">Z043_121340</name>
</gene>
<dbReference type="GO" id="GO:0004519">
    <property type="term" value="F:endonuclease activity"/>
    <property type="evidence" value="ECO:0007669"/>
    <property type="project" value="UniProtKB-KW"/>
</dbReference>
<comment type="caution">
    <text evidence="4">The sequence shown here is derived from an EMBL/GenBank/DDBJ whole genome shotgun (WGS) entry which is preliminary data.</text>
</comment>
<dbReference type="InterPro" id="IPR018593">
    <property type="entry name" value="tRNA-endonuc_su_Sen15"/>
</dbReference>
<sequence length="200" mass="22515">MRTENRLTFPTEPVGPPVTSGCGCAAAEVKDEFGKQRVFPVQILGNMTDVEKSAEGPDEERPPLGNWMLQHPKYEEMMALQVGDEAQVYCAFLVYLDLTQVRQWHDVSSRGSPELQVVLLEGREKDGDPPQVVLPLPANRTLTHRCLRSVLSLRDPMLLCAVASDSSLVYQRLCDGLLTPDPPVDIQDQGRRQHRKRRLR</sequence>
<feature type="domain" description="tRNA-splicing endonuclease subunit Sen15" evidence="3">
    <location>
        <begin position="93"/>
        <end position="182"/>
    </location>
</feature>
<keyword evidence="4" id="KW-0378">Hydrolase</keyword>
<dbReference type="STRING" id="113540.ENSSFOP00015043358"/>
<comment type="similarity">
    <text evidence="1">Belongs to the SEN15 family.</text>
</comment>
<dbReference type="InterPro" id="IPR036167">
    <property type="entry name" value="tRNA_intron_Endo_cat-like_sf"/>
</dbReference>
<accession>A0A0P7TI76</accession>
<keyword evidence="4" id="KW-0540">Nuclease</keyword>
<evidence type="ECO:0000256" key="1">
    <source>
        <dbReference type="ARBA" id="ARBA00006091"/>
    </source>
</evidence>
<dbReference type="GO" id="GO:0006388">
    <property type="term" value="P:tRNA splicing, via endonucleolytic cleavage and ligation"/>
    <property type="evidence" value="ECO:0007669"/>
    <property type="project" value="InterPro"/>
</dbReference>
<organism evidence="4 5">
    <name type="scientific">Scleropages formosus</name>
    <name type="common">Asian bonytongue</name>
    <name type="synonym">Osteoglossum formosum</name>
    <dbReference type="NCBI Taxonomy" id="113540"/>
    <lineage>
        <taxon>Eukaryota</taxon>
        <taxon>Metazoa</taxon>
        <taxon>Chordata</taxon>
        <taxon>Craniata</taxon>
        <taxon>Vertebrata</taxon>
        <taxon>Euteleostomi</taxon>
        <taxon>Actinopterygii</taxon>
        <taxon>Neopterygii</taxon>
        <taxon>Teleostei</taxon>
        <taxon>Osteoglossocephala</taxon>
        <taxon>Osteoglossomorpha</taxon>
        <taxon>Osteoglossiformes</taxon>
        <taxon>Osteoglossidae</taxon>
        <taxon>Scleropages</taxon>
    </lineage>
</organism>
<dbReference type="GO" id="GO:0003676">
    <property type="term" value="F:nucleic acid binding"/>
    <property type="evidence" value="ECO:0007669"/>
    <property type="project" value="InterPro"/>
</dbReference>
<dbReference type="EMBL" id="JARO02010508">
    <property type="protein sequence ID" value="KPP60642.1"/>
    <property type="molecule type" value="Genomic_DNA"/>
</dbReference>
<reference evidence="4 5" key="1">
    <citation type="submission" date="2015-08" db="EMBL/GenBank/DDBJ databases">
        <title>The genome of the Asian arowana (Scleropages formosus).</title>
        <authorList>
            <person name="Tan M.H."/>
            <person name="Gan H.M."/>
            <person name="Croft L.J."/>
            <person name="Austin C.M."/>
        </authorList>
    </citation>
    <scope>NUCLEOTIDE SEQUENCE [LARGE SCALE GENOMIC DNA]</scope>
    <source>
        <strain evidence="4">Aro1</strain>
    </source>
</reference>
<dbReference type="Gene3D" id="3.40.1350.10">
    <property type="match status" value="1"/>
</dbReference>
<keyword evidence="4" id="KW-0255">Endonuclease</keyword>
<name>A0A0P7TI76_SCLFO</name>